<sequence>MAPLIAIIGTDGSGKSTVAEHMVTWMGRYGPTGQAHLGKQAGNIGRALERLPLVGGYMGRLIRRKSDGVNKRIDEHKQPTLFPSLVISAFTLRRLRRFRRMLAMRRKGLIVVTDRFPQVEIPGAYDGPGFPKEAAGSWLVLRLARFEHDAFVWMAGHQPDLVLRLNVDLDTACARKPDHRREALSRKIAVTPRLKYSGAPIVDIDANQPLATVIADAEAAVSRMMQARGYA</sequence>
<reference evidence="1 2" key="1">
    <citation type="submission" date="2019-06" db="EMBL/GenBank/DDBJ databases">
        <title>A complete genome sequence for Luteibacter pinisoli MAH-14.</title>
        <authorList>
            <person name="Baltrus D.A."/>
        </authorList>
    </citation>
    <scope>NUCLEOTIDE SEQUENCE [LARGE SCALE GENOMIC DNA]</scope>
    <source>
        <strain evidence="1 2">MAH-14</strain>
    </source>
</reference>
<accession>A0A4Y5Z7X9</accession>
<name>A0A4Y5Z7X9_9GAMM</name>
<proteinExistence type="predicted"/>
<keyword evidence="2" id="KW-1185">Reference proteome</keyword>
<dbReference type="OrthoDB" id="6853346at2"/>
<dbReference type="AlphaFoldDB" id="A0A4Y5Z7X9"/>
<evidence type="ECO:0000313" key="2">
    <source>
        <dbReference type="Proteomes" id="UP000316093"/>
    </source>
</evidence>
<dbReference type="KEGG" id="lpy:FIV34_09510"/>
<evidence type="ECO:0000313" key="1">
    <source>
        <dbReference type="EMBL" id="QDE41612.1"/>
    </source>
</evidence>
<dbReference type="EMBL" id="CP041046">
    <property type="protein sequence ID" value="QDE41612.1"/>
    <property type="molecule type" value="Genomic_DNA"/>
</dbReference>
<dbReference type="Proteomes" id="UP000316093">
    <property type="component" value="Chromosome"/>
</dbReference>
<protein>
    <submittedName>
        <fullName evidence="1">Thymidylate kinase</fullName>
    </submittedName>
</protein>
<dbReference type="GO" id="GO:0016301">
    <property type="term" value="F:kinase activity"/>
    <property type="evidence" value="ECO:0007669"/>
    <property type="project" value="UniProtKB-KW"/>
</dbReference>
<dbReference type="Gene3D" id="3.40.50.300">
    <property type="entry name" value="P-loop containing nucleotide triphosphate hydrolases"/>
    <property type="match status" value="1"/>
</dbReference>
<dbReference type="InterPro" id="IPR027417">
    <property type="entry name" value="P-loop_NTPase"/>
</dbReference>
<keyword evidence="1" id="KW-0808">Transferase</keyword>
<gene>
    <name evidence="1" type="ORF">FIV34_09510</name>
</gene>
<keyword evidence="1" id="KW-0418">Kinase</keyword>
<dbReference type="SUPFAM" id="SSF52540">
    <property type="entry name" value="P-loop containing nucleoside triphosphate hydrolases"/>
    <property type="match status" value="1"/>
</dbReference>
<organism evidence="1 2">
    <name type="scientific">Luteibacter pinisoli</name>
    <dbReference type="NCBI Taxonomy" id="2589080"/>
    <lineage>
        <taxon>Bacteria</taxon>
        <taxon>Pseudomonadati</taxon>
        <taxon>Pseudomonadota</taxon>
        <taxon>Gammaproteobacteria</taxon>
        <taxon>Lysobacterales</taxon>
        <taxon>Rhodanobacteraceae</taxon>
        <taxon>Luteibacter</taxon>
    </lineage>
</organism>